<evidence type="ECO:0000313" key="3">
    <source>
        <dbReference type="EMBL" id="GMT16503.1"/>
    </source>
</evidence>
<organism evidence="3 4">
    <name type="scientific">Pristionchus fissidentatus</name>
    <dbReference type="NCBI Taxonomy" id="1538716"/>
    <lineage>
        <taxon>Eukaryota</taxon>
        <taxon>Metazoa</taxon>
        <taxon>Ecdysozoa</taxon>
        <taxon>Nematoda</taxon>
        <taxon>Chromadorea</taxon>
        <taxon>Rhabditida</taxon>
        <taxon>Rhabditina</taxon>
        <taxon>Diplogasteromorpha</taxon>
        <taxon>Diplogasteroidea</taxon>
        <taxon>Neodiplogasteridae</taxon>
        <taxon>Pristionchus</taxon>
    </lineage>
</organism>
<keyword evidence="4" id="KW-1185">Reference proteome</keyword>
<feature type="region of interest" description="Disordered" evidence="1">
    <location>
        <begin position="1"/>
        <end position="70"/>
    </location>
</feature>
<feature type="compositionally biased region" description="Basic and acidic residues" evidence="1">
    <location>
        <begin position="12"/>
        <end position="21"/>
    </location>
</feature>
<dbReference type="SUPFAM" id="SSF81383">
    <property type="entry name" value="F-box domain"/>
    <property type="match status" value="1"/>
</dbReference>
<feature type="compositionally biased region" description="Acidic residues" evidence="1">
    <location>
        <begin position="35"/>
        <end position="44"/>
    </location>
</feature>
<sequence length="123" mass="13700">RVVSPLSKKRKVEKEEEGKKEEEEEDDNEEKKEKEEDEESEADGSSESSDSTGDSHSDMDTKEAVDEEADYMLTLPQELLSKIVSLLSTHDRRRLGVTCTRMASAVAVTPMEAGRLDAAQKPV</sequence>
<evidence type="ECO:0000313" key="4">
    <source>
        <dbReference type="Proteomes" id="UP001432322"/>
    </source>
</evidence>
<dbReference type="Proteomes" id="UP001432322">
    <property type="component" value="Unassembled WGS sequence"/>
</dbReference>
<feature type="non-terminal residue" evidence="3">
    <location>
        <position position="1"/>
    </location>
</feature>
<evidence type="ECO:0000256" key="1">
    <source>
        <dbReference type="SAM" id="MobiDB-lite"/>
    </source>
</evidence>
<comment type="caution">
    <text evidence="3">The sequence shown here is derived from an EMBL/GenBank/DDBJ whole genome shotgun (WGS) entry which is preliminary data.</text>
</comment>
<reference evidence="3" key="1">
    <citation type="submission" date="2023-10" db="EMBL/GenBank/DDBJ databases">
        <title>Genome assembly of Pristionchus species.</title>
        <authorList>
            <person name="Yoshida K."/>
            <person name="Sommer R.J."/>
        </authorList>
    </citation>
    <scope>NUCLEOTIDE SEQUENCE</scope>
    <source>
        <strain evidence="3">RS5133</strain>
    </source>
</reference>
<dbReference type="InterPro" id="IPR001810">
    <property type="entry name" value="F-box_dom"/>
</dbReference>
<feature type="domain" description="F-box" evidence="2">
    <location>
        <begin position="69"/>
        <end position="106"/>
    </location>
</feature>
<name>A0AAV5VB86_9BILA</name>
<feature type="non-terminal residue" evidence="3">
    <location>
        <position position="123"/>
    </location>
</feature>
<dbReference type="InterPro" id="IPR036047">
    <property type="entry name" value="F-box-like_dom_sf"/>
</dbReference>
<dbReference type="Pfam" id="PF12937">
    <property type="entry name" value="F-box-like"/>
    <property type="match status" value="1"/>
</dbReference>
<proteinExistence type="predicted"/>
<dbReference type="EMBL" id="BTSY01000002">
    <property type="protein sequence ID" value="GMT16503.1"/>
    <property type="molecule type" value="Genomic_DNA"/>
</dbReference>
<accession>A0AAV5VB86</accession>
<dbReference type="PROSITE" id="PS50181">
    <property type="entry name" value="FBOX"/>
    <property type="match status" value="1"/>
</dbReference>
<feature type="compositionally biased region" description="Basic and acidic residues" evidence="1">
    <location>
        <begin position="53"/>
        <end position="64"/>
    </location>
</feature>
<evidence type="ECO:0000259" key="2">
    <source>
        <dbReference type="PROSITE" id="PS50181"/>
    </source>
</evidence>
<protein>
    <recommendedName>
        <fullName evidence="2">F-box domain-containing protein</fullName>
    </recommendedName>
</protein>
<dbReference type="AlphaFoldDB" id="A0AAV5VB86"/>
<gene>
    <name evidence="3" type="ORF">PFISCL1PPCAC_7800</name>
</gene>
<dbReference type="CDD" id="cd09917">
    <property type="entry name" value="F-box_SF"/>
    <property type="match status" value="1"/>
</dbReference>